<feature type="region of interest" description="Disordered" evidence="1">
    <location>
        <begin position="143"/>
        <end position="227"/>
    </location>
</feature>
<evidence type="ECO:0000313" key="2">
    <source>
        <dbReference type="EnsemblPlants" id="OPUNC06G24020.1"/>
    </source>
</evidence>
<evidence type="ECO:0000256" key="1">
    <source>
        <dbReference type="SAM" id="MobiDB-lite"/>
    </source>
</evidence>
<proteinExistence type="predicted"/>
<dbReference type="AlphaFoldDB" id="A0A0E0LF93"/>
<dbReference type="Proteomes" id="UP000026962">
    <property type="component" value="Chromosome 6"/>
</dbReference>
<dbReference type="Gramene" id="OPUNC06G24020.1">
    <property type="protein sequence ID" value="OPUNC06G24020.1"/>
    <property type="gene ID" value="OPUNC06G24020"/>
</dbReference>
<organism evidence="2">
    <name type="scientific">Oryza punctata</name>
    <name type="common">Red rice</name>
    <dbReference type="NCBI Taxonomy" id="4537"/>
    <lineage>
        <taxon>Eukaryota</taxon>
        <taxon>Viridiplantae</taxon>
        <taxon>Streptophyta</taxon>
        <taxon>Embryophyta</taxon>
        <taxon>Tracheophyta</taxon>
        <taxon>Spermatophyta</taxon>
        <taxon>Magnoliopsida</taxon>
        <taxon>Liliopsida</taxon>
        <taxon>Poales</taxon>
        <taxon>Poaceae</taxon>
        <taxon>BOP clade</taxon>
        <taxon>Oryzoideae</taxon>
        <taxon>Oryzeae</taxon>
        <taxon>Oryzinae</taxon>
        <taxon>Oryza</taxon>
    </lineage>
</organism>
<dbReference type="EnsemblPlants" id="OPUNC06G24020.1">
    <property type="protein sequence ID" value="OPUNC06G24020.1"/>
    <property type="gene ID" value="OPUNC06G24020"/>
</dbReference>
<keyword evidence="3" id="KW-1185">Reference proteome</keyword>
<reference evidence="2" key="1">
    <citation type="submission" date="2015-04" db="UniProtKB">
        <authorList>
            <consortium name="EnsemblPlants"/>
        </authorList>
    </citation>
    <scope>IDENTIFICATION</scope>
</reference>
<accession>A0A0E0LF93</accession>
<feature type="compositionally biased region" description="Pro residues" evidence="1">
    <location>
        <begin position="181"/>
        <end position="193"/>
    </location>
</feature>
<sequence length="227" mass="25001">MVGSSTSAAARLTQELELTPVEVAGQRRCRLRRRRRRPMPTPPRARRLDLVASWVGCSTGLEPVVAVGDLPPMLRRRSLSIFHRAAIYNKTVPMTLRRNQPIIREGLVARCPTPQPVPIFSTFDDRENAAAVWAVLSHGEATMRSRVPPRSCSKDRETTVPPTPDRRHRHASPISSDNATPLPPPPPQAPPQPISTHAAVPPPTKGKGWEKRELVIPSMPSMSTANA</sequence>
<name>A0A0E0LF93_ORYPU</name>
<reference evidence="2" key="2">
    <citation type="submission" date="2018-05" db="EMBL/GenBank/DDBJ databases">
        <title>OpunRS2 (Oryza punctata Reference Sequence Version 2).</title>
        <authorList>
            <person name="Zhang J."/>
            <person name="Kudrna D."/>
            <person name="Lee S."/>
            <person name="Talag J."/>
            <person name="Welchert J."/>
            <person name="Wing R.A."/>
        </authorList>
    </citation>
    <scope>NUCLEOTIDE SEQUENCE [LARGE SCALE GENOMIC DNA]</scope>
</reference>
<protein>
    <submittedName>
        <fullName evidence="2">Uncharacterized protein</fullName>
    </submittedName>
</protein>
<dbReference type="HOGENOM" id="CLU_1221385_0_0_1"/>
<evidence type="ECO:0000313" key="3">
    <source>
        <dbReference type="Proteomes" id="UP000026962"/>
    </source>
</evidence>